<evidence type="ECO:0000256" key="5">
    <source>
        <dbReference type="ARBA" id="ARBA00066604"/>
    </source>
</evidence>
<evidence type="ECO:0000256" key="2">
    <source>
        <dbReference type="ARBA" id="ARBA00050613"/>
    </source>
</evidence>
<dbReference type="AlphaFoldDB" id="A0A9W8B108"/>
<reference evidence="8" key="1">
    <citation type="submission" date="2022-07" db="EMBL/GenBank/DDBJ databases">
        <title>Phylogenomic reconstructions and comparative analyses of Kickxellomycotina fungi.</title>
        <authorList>
            <person name="Reynolds N.K."/>
            <person name="Stajich J.E."/>
            <person name="Barry K."/>
            <person name="Grigoriev I.V."/>
            <person name="Crous P."/>
            <person name="Smith M.E."/>
        </authorList>
    </citation>
    <scope>NUCLEOTIDE SEQUENCE</scope>
    <source>
        <strain evidence="8">RSA 567</strain>
    </source>
</reference>
<sequence>MVLVSLTPRRLPLAILRTAASHQLRWSSAGAYTLSTPFRRPSTADRSTAAAKRLTQATPATRLNFASVSNLKGGVRPPRVLITGGLGQLGISLANQLRSRYGVDNVVLSDVRKPDPTLPIAHPLGPFVYADVTNYPLLERIVVDFQIDWVVHYSALLSAVAEKNPARALHVNIQGFQNVLELARLHKLLVFCPSTIGAFGPSTPKDNVPDITIQKPNTIYGITKVHTELLGEYYHEKFGVDFRSVRYPGILSTDTLPGGGTTDYAIDIFHQAIKANRYECFLNPDAKLPMMYIDDCIDGTIQFLEAPSSQLTQRVYNMSADSFSPEEVAAIIKQKYAPGFEMSYAPDFRQAIAETWPATLNDDAARRDWGWRPNLTTDGIVEVMWNGIAQLYKAKPATIQTGAVSQAQVA</sequence>
<keyword evidence="9" id="KW-1185">Reference proteome</keyword>
<proteinExistence type="inferred from homology"/>
<dbReference type="EMBL" id="JANBQB010000917">
    <property type="protein sequence ID" value="KAJ1972993.1"/>
    <property type="molecule type" value="Genomic_DNA"/>
</dbReference>
<dbReference type="PANTHER" id="PTHR42687">
    <property type="entry name" value="L-THREONINE 3-DEHYDROGENASE"/>
    <property type="match status" value="1"/>
</dbReference>
<dbReference type="EC" id="1.1.1.103" evidence="5"/>
<protein>
    <recommendedName>
        <fullName evidence="6">L-threonine 3-dehydrogenase, mitochondrial</fullName>
        <ecNumber evidence="5">1.1.1.103</ecNumber>
    </recommendedName>
</protein>
<comment type="caution">
    <text evidence="8">The sequence shown here is derived from an EMBL/GenBank/DDBJ whole genome shotgun (WGS) entry which is preliminary data.</text>
</comment>
<dbReference type="Proteomes" id="UP001151582">
    <property type="component" value="Unassembled WGS sequence"/>
</dbReference>
<dbReference type="GO" id="GO:0006567">
    <property type="term" value="P:L-threonine catabolic process"/>
    <property type="evidence" value="ECO:0007669"/>
    <property type="project" value="TreeGrafter"/>
</dbReference>
<comment type="function">
    <text evidence="3">Catalyzes the NAD(+)-dependent oxidation of L-threonine to 2-amino-3-ketobutyrate, mediating L-threonine catabolism.</text>
</comment>
<organism evidence="8 9">
    <name type="scientific">Dimargaris verticillata</name>
    <dbReference type="NCBI Taxonomy" id="2761393"/>
    <lineage>
        <taxon>Eukaryota</taxon>
        <taxon>Fungi</taxon>
        <taxon>Fungi incertae sedis</taxon>
        <taxon>Zoopagomycota</taxon>
        <taxon>Kickxellomycotina</taxon>
        <taxon>Dimargaritomycetes</taxon>
        <taxon>Dimargaritales</taxon>
        <taxon>Dimargaritaceae</taxon>
        <taxon>Dimargaris</taxon>
    </lineage>
</organism>
<evidence type="ECO:0000256" key="3">
    <source>
        <dbReference type="ARBA" id="ARBA00059023"/>
    </source>
</evidence>
<dbReference type="InterPro" id="IPR051225">
    <property type="entry name" value="NAD(P)_epim/dehydratase"/>
</dbReference>
<evidence type="ECO:0000256" key="6">
    <source>
        <dbReference type="ARBA" id="ARBA00069940"/>
    </source>
</evidence>
<gene>
    <name evidence="8" type="ORF">H4R34_005224</name>
</gene>
<name>A0A9W8B108_9FUNG</name>
<dbReference type="GO" id="GO:0008743">
    <property type="term" value="F:L-threonine 3-dehydrogenase activity"/>
    <property type="evidence" value="ECO:0007669"/>
    <property type="project" value="UniProtKB-EC"/>
</dbReference>
<evidence type="ECO:0000313" key="9">
    <source>
        <dbReference type="Proteomes" id="UP001151582"/>
    </source>
</evidence>
<comment type="pathway">
    <text evidence="4">Amino-acid degradation; L-threonine degradation via oxydo-reductase pathway; glycine from L-threonine: step 1/2.</text>
</comment>
<dbReference type="Pfam" id="PF01370">
    <property type="entry name" value="Epimerase"/>
    <property type="match status" value="1"/>
</dbReference>
<evidence type="ECO:0000256" key="4">
    <source>
        <dbReference type="ARBA" id="ARBA00060557"/>
    </source>
</evidence>
<dbReference type="PANTHER" id="PTHR42687:SF1">
    <property type="entry name" value="L-THREONINE 3-DEHYDROGENASE, MITOCHONDRIAL"/>
    <property type="match status" value="1"/>
</dbReference>
<dbReference type="InterPro" id="IPR001509">
    <property type="entry name" value="Epimerase_deHydtase"/>
</dbReference>
<evidence type="ECO:0000313" key="8">
    <source>
        <dbReference type="EMBL" id="KAJ1972993.1"/>
    </source>
</evidence>
<dbReference type="OrthoDB" id="331544at2759"/>
<dbReference type="Gene3D" id="3.40.50.720">
    <property type="entry name" value="NAD(P)-binding Rossmann-like Domain"/>
    <property type="match status" value="1"/>
</dbReference>
<comment type="catalytic activity">
    <reaction evidence="2">
        <text>L-threonine + NAD(+) = (2S)-2-amino-3-oxobutanoate + NADH + H(+)</text>
        <dbReference type="Rhea" id="RHEA:13161"/>
        <dbReference type="ChEBI" id="CHEBI:15378"/>
        <dbReference type="ChEBI" id="CHEBI:57540"/>
        <dbReference type="ChEBI" id="CHEBI:57926"/>
        <dbReference type="ChEBI" id="CHEBI:57945"/>
        <dbReference type="ChEBI" id="CHEBI:78948"/>
        <dbReference type="EC" id="1.1.1.103"/>
    </reaction>
</comment>
<dbReference type="SUPFAM" id="SSF51735">
    <property type="entry name" value="NAD(P)-binding Rossmann-fold domains"/>
    <property type="match status" value="1"/>
</dbReference>
<accession>A0A9W8B108</accession>
<feature type="domain" description="NAD-dependent epimerase/dehydratase" evidence="7">
    <location>
        <begin position="80"/>
        <end position="318"/>
    </location>
</feature>
<evidence type="ECO:0000256" key="1">
    <source>
        <dbReference type="ARBA" id="ARBA00007637"/>
    </source>
</evidence>
<comment type="similarity">
    <text evidence="1">Belongs to the NAD(P)-dependent epimerase/dehydratase family.</text>
</comment>
<dbReference type="FunFam" id="3.40.50.720:FF:000077">
    <property type="entry name" value="L-threonine 3-dehydrogenase, mitochondrial"/>
    <property type="match status" value="1"/>
</dbReference>
<dbReference type="InterPro" id="IPR036291">
    <property type="entry name" value="NAD(P)-bd_dom_sf"/>
</dbReference>
<evidence type="ECO:0000259" key="7">
    <source>
        <dbReference type="Pfam" id="PF01370"/>
    </source>
</evidence>